<accession>A0AAD8P1R7</accession>
<organism evidence="1 2">
    <name type="scientific">Tagetes erecta</name>
    <name type="common">African marigold</name>
    <dbReference type="NCBI Taxonomy" id="13708"/>
    <lineage>
        <taxon>Eukaryota</taxon>
        <taxon>Viridiplantae</taxon>
        <taxon>Streptophyta</taxon>
        <taxon>Embryophyta</taxon>
        <taxon>Tracheophyta</taxon>
        <taxon>Spermatophyta</taxon>
        <taxon>Magnoliopsida</taxon>
        <taxon>eudicotyledons</taxon>
        <taxon>Gunneridae</taxon>
        <taxon>Pentapetalae</taxon>
        <taxon>asterids</taxon>
        <taxon>campanulids</taxon>
        <taxon>Asterales</taxon>
        <taxon>Asteraceae</taxon>
        <taxon>Asteroideae</taxon>
        <taxon>Heliantheae alliance</taxon>
        <taxon>Tageteae</taxon>
        <taxon>Tagetes</taxon>
    </lineage>
</organism>
<comment type="caution">
    <text evidence="1">The sequence shown here is derived from an EMBL/GenBank/DDBJ whole genome shotgun (WGS) entry which is preliminary data.</text>
</comment>
<evidence type="ECO:0000313" key="1">
    <source>
        <dbReference type="EMBL" id="KAK1428912.1"/>
    </source>
</evidence>
<dbReference type="EMBL" id="JAUHHV010000004">
    <property type="protein sequence ID" value="KAK1428912.1"/>
    <property type="molecule type" value="Genomic_DNA"/>
</dbReference>
<gene>
    <name evidence="1" type="ORF">QVD17_17752</name>
</gene>
<evidence type="ECO:0000313" key="2">
    <source>
        <dbReference type="Proteomes" id="UP001229421"/>
    </source>
</evidence>
<proteinExistence type="predicted"/>
<reference evidence="1" key="1">
    <citation type="journal article" date="2023" name="bioRxiv">
        <title>Improved chromosome-level genome assembly for marigold (Tagetes erecta).</title>
        <authorList>
            <person name="Jiang F."/>
            <person name="Yuan L."/>
            <person name="Wang S."/>
            <person name="Wang H."/>
            <person name="Xu D."/>
            <person name="Wang A."/>
            <person name="Fan W."/>
        </authorList>
    </citation>
    <scope>NUCLEOTIDE SEQUENCE</scope>
    <source>
        <strain evidence="1">WSJ</strain>
        <tissue evidence="1">Leaf</tissue>
    </source>
</reference>
<protein>
    <submittedName>
        <fullName evidence="1">Uncharacterized protein</fullName>
    </submittedName>
</protein>
<name>A0AAD8P1R7_TARER</name>
<dbReference type="Proteomes" id="UP001229421">
    <property type="component" value="Unassembled WGS sequence"/>
</dbReference>
<sequence>MNFCAKDKNTIILYNMHACAYVVYQPQILHFIFLHGSFKFHAISLLIWPEASKSAAITLGFRFSTIRPDLTPNS</sequence>
<dbReference type="AlphaFoldDB" id="A0AAD8P1R7"/>
<keyword evidence="2" id="KW-1185">Reference proteome</keyword>